<feature type="signal peptide" evidence="1">
    <location>
        <begin position="1"/>
        <end position="19"/>
    </location>
</feature>
<name>A0A285X0C2_9FLAO</name>
<keyword evidence="1" id="KW-0732">Signal</keyword>
<protein>
    <recommendedName>
        <fullName evidence="2">DUF3857 domain-containing protein</fullName>
    </recommendedName>
</protein>
<reference evidence="4" key="1">
    <citation type="submission" date="2017-09" db="EMBL/GenBank/DDBJ databases">
        <authorList>
            <person name="Varghese N."/>
            <person name="Submissions S."/>
        </authorList>
    </citation>
    <scope>NUCLEOTIDE SEQUENCE [LARGE SCALE GENOMIC DNA]</scope>
    <source>
        <strain evidence="4">CGMCC 1.12641</strain>
    </source>
</reference>
<feature type="domain" description="DUF3857" evidence="2">
    <location>
        <begin position="67"/>
        <end position="196"/>
    </location>
</feature>
<evidence type="ECO:0000256" key="1">
    <source>
        <dbReference type="SAM" id="SignalP"/>
    </source>
</evidence>
<evidence type="ECO:0000259" key="2">
    <source>
        <dbReference type="Pfam" id="PF12969"/>
    </source>
</evidence>
<gene>
    <name evidence="3" type="ORF">SAMN06296241_0299</name>
</gene>
<accession>A0A285X0C2</accession>
<proteinExistence type="predicted"/>
<organism evidence="3 4">
    <name type="scientific">Salinimicrobium sediminis</name>
    <dbReference type="NCBI Taxonomy" id="1343891"/>
    <lineage>
        <taxon>Bacteria</taxon>
        <taxon>Pseudomonadati</taxon>
        <taxon>Bacteroidota</taxon>
        <taxon>Flavobacteriia</taxon>
        <taxon>Flavobacteriales</taxon>
        <taxon>Flavobacteriaceae</taxon>
        <taxon>Salinimicrobium</taxon>
    </lineage>
</organism>
<dbReference type="Gene3D" id="3.10.620.30">
    <property type="match status" value="1"/>
</dbReference>
<dbReference type="Gene3D" id="2.60.40.3140">
    <property type="match status" value="1"/>
</dbReference>
<keyword evidence="4" id="KW-1185">Reference proteome</keyword>
<dbReference type="AlphaFoldDB" id="A0A285X0C2"/>
<dbReference type="RefSeq" id="WP_097054579.1">
    <property type="nucleotide sequence ID" value="NZ_OCMF01000001.1"/>
</dbReference>
<dbReference type="InterPro" id="IPR024618">
    <property type="entry name" value="DUF3857"/>
</dbReference>
<dbReference type="Gene3D" id="2.60.120.1130">
    <property type="match status" value="1"/>
</dbReference>
<sequence length="669" mass="76788">MKFLIFSFCILLCSLQSHAQDFKFGHVSKEEVMEKVHPKDEEAGAAVLYRKVSTYYEYNGNSGFTLVTDVHERIKIYNKDGFEWANQEIVYYQNSGDKEKISGLKAYTYNLIEGKLEEEKLRKENIFEEEINKYRLKTKFAMPAVTEGSVIEYEYSIRSPFLTSIDDITLQYTIPINKLEVSVKVPEFLGYKKHFNPKAAVLFQIKEGREPFRYSRTYNERSGQKVVTYSSKTANVEYMQNLYEINADDIPSLKTEPHVDYLQNYAAVLKWELQYTKFPRSSIENFSQTWEGVAKSIYDDTFSKELNRDGFFKDEIDKLLAGGQDNYSKALLIYSFVKERLKWNGYVGFIPENGTKSAYKDGAGNIGDINLLLTAILKYAGLKADPVLLSTQDNGIPIYPTREGFNYVVSLVELPGGSFLLDASDMYANFGELPKRARNWQGRVLREDGTSGWVSLMPASQSEEQLNLNITVMADGTLKGKNISLFSGLFAKEYRDSYLDLNSDDYVQILEKNKGNIKIENLEKENEKELGEKLKEVYEFELSDAAELIGDKILLKPLLFTAMDENPFKADDRIYPIFFDYPSKQVKVVNILLPEGFAVETLPEPSITTFNNGACNYRITMVQNGNFLRIESVFDLKTIIYNPQDYTNLKKFFSYIVEKETEPIVLTKV</sequence>
<feature type="chain" id="PRO_5012809379" description="DUF3857 domain-containing protein" evidence="1">
    <location>
        <begin position="20"/>
        <end position="669"/>
    </location>
</feature>
<dbReference type="EMBL" id="OCMF01000001">
    <property type="protein sequence ID" value="SOC78783.1"/>
    <property type="molecule type" value="Genomic_DNA"/>
</dbReference>
<evidence type="ECO:0000313" key="4">
    <source>
        <dbReference type="Proteomes" id="UP000219193"/>
    </source>
</evidence>
<evidence type="ECO:0000313" key="3">
    <source>
        <dbReference type="EMBL" id="SOC78783.1"/>
    </source>
</evidence>
<dbReference type="Pfam" id="PF12969">
    <property type="entry name" value="DUF3857"/>
    <property type="match status" value="1"/>
</dbReference>
<dbReference type="OrthoDB" id="98874at2"/>
<dbReference type="Proteomes" id="UP000219193">
    <property type="component" value="Unassembled WGS sequence"/>
</dbReference>